<dbReference type="EMBL" id="NQWI01000209">
    <property type="protein sequence ID" value="PDV99948.1"/>
    <property type="molecule type" value="Genomic_DNA"/>
</dbReference>
<evidence type="ECO:0000256" key="5">
    <source>
        <dbReference type="ARBA" id="ARBA00023136"/>
    </source>
</evidence>
<evidence type="ECO:0000256" key="4">
    <source>
        <dbReference type="ARBA" id="ARBA00022989"/>
    </source>
</evidence>
<feature type="transmembrane region" description="Helical" evidence="6">
    <location>
        <begin position="148"/>
        <end position="168"/>
    </location>
</feature>
<dbReference type="InterPro" id="IPR050638">
    <property type="entry name" value="AA-Vitamin_Transporters"/>
</dbReference>
<accession>A0A2A6RDT2</accession>
<dbReference type="AlphaFoldDB" id="A0A2A6RDT2"/>
<feature type="transmembrane region" description="Helical" evidence="6">
    <location>
        <begin position="61"/>
        <end position="80"/>
    </location>
</feature>
<organism evidence="8 9">
    <name type="scientific">Candidatus Viridilinea mediisalina</name>
    <dbReference type="NCBI Taxonomy" id="2024553"/>
    <lineage>
        <taxon>Bacteria</taxon>
        <taxon>Bacillati</taxon>
        <taxon>Chloroflexota</taxon>
        <taxon>Chloroflexia</taxon>
        <taxon>Chloroflexales</taxon>
        <taxon>Chloroflexineae</taxon>
        <taxon>Oscillochloridaceae</taxon>
        <taxon>Candidatus Viridilinea</taxon>
    </lineage>
</organism>
<dbReference type="Pfam" id="PF00892">
    <property type="entry name" value="EamA"/>
    <property type="match status" value="2"/>
</dbReference>
<dbReference type="PANTHER" id="PTHR32322">
    <property type="entry name" value="INNER MEMBRANE TRANSPORTER"/>
    <property type="match status" value="1"/>
</dbReference>
<comment type="subcellular location">
    <subcellularLocation>
        <location evidence="1">Membrane</location>
        <topology evidence="1">Multi-pass membrane protein</topology>
    </subcellularLocation>
</comment>
<feature type="transmembrane region" description="Helical" evidence="6">
    <location>
        <begin position="26"/>
        <end position="49"/>
    </location>
</feature>
<comment type="caution">
    <text evidence="8">The sequence shown here is derived from an EMBL/GenBank/DDBJ whole genome shotgun (WGS) entry which is preliminary data.</text>
</comment>
<keyword evidence="5 6" id="KW-0472">Membrane</keyword>
<feature type="transmembrane region" description="Helical" evidence="6">
    <location>
        <begin position="86"/>
        <end position="107"/>
    </location>
</feature>
<evidence type="ECO:0000256" key="6">
    <source>
        <dbReference type="SAM" id="Phobius"/>
    </source>
</evidence>
<dbReference type="SUPFAM" id="SSF103481">
    <property type="entry name" value="Multidrug resistance efflux transporter EmrE"/>
    <property type="match status" value="2"/>
</dbReference>
<feature type="transmembrane region" description="Helical" evidence="6">
    <location>
        <begin position="215"/>
        <end position="237"/>
    </location>
</feature>
<evidence type="ECO:0000313" key="8">
    <source>
        <dbReference type="EMBL" id="PDV99948.1"/>
    </source>
</evidence>
<evidence type="ECO:0000259" key="7">
    <source>
        <dbReference type="Pfam" id="PF00892"/>
    </source>
</evidence>
<feature type="transmembrane region" description="Helical" evidence="6">
    <location>
        <begin position="119"/>
        <end position="142"/>
    </location>
</feature>
<comment type="similarity">
    <text evidence="2">Belongs to the EamA transporter family.</text>
</comment>
<reference evidence="9" key="1">
    <citation type="submission" date="2017-08" db="EMBL/GenBank/DDBJ databases">
        <authorList>
            <person name="Grouzdev D.S."/>
            <person name="Gaisin V.A."/>
            <person name="Rysina M.S."/>
            <person name="Gorlenko V.M."/>
        </authorList>
    </citation>
    <scope>NUCLEOTIDE SEQUENCE [LARGE SCALE GENOMIC DNA]</scope>
    <source>
        <strain evidence="9">Kir15-3F</strain>
    </source>
</reference>
<gene>
    <name evidence="8" type="ORF">CJ255_21300</name>
</gene>
<feature type="transmembrane region" description="Helical" evidence="6">
    <location>
        <begin position="271"/>
        <end position="288"/>
    </location>
</feature>
<evidence type="ECO:0000256" key="2">
    <source>
        <dbReference type="ARBA" id="ARBA00007362"/>
    </source>
</evidence>
<keyword evidence="9" id="KW-1185">Reference proteome</keyword>
<feature type="domain" description="EamA" evidence="7">
    <location>
        <begin position="149"/>
        <end position="284"/>
    </location>
</feature>
<dbReference type="OrthoDB" id="150598at2"/>
<evidence type="ECO:0000256" key="1">
    <source>
        <dbReference type="ARBA" id="ARBA00004141"/>
    </source>
</evidence>
<sequence>MGAAMFAHTGWGAYPVFARYLQTVSFIPSMALLALGNLIALAIFAPFVLRRLDMRFLREPAIWLFALVVVLRAITNILAARFTLAIYVQLITLMTPLIVALLSAGLFRERLPPATWPALGLSLVGSMLMMSGDLGGQGVALALTASDLLGLGLALVSAFCLAFYMILVPRTVKASVPGETVMLVQLAALTLVTGAISLLIGEDWSRYSQLAASDWLAFLTFVGFVLLGANLAQITALRHLGAPMVSSTMAWRLLATLGLAALLLGEYLTSLWQILGAVIVFVTITAYLQRQRRV</sequence>
<feature type="domain" description="EamA" evidence="7">
    <location>
        <begin position="4"/>
        <end position="130"/>
    </location>
</feature>
<name>A0A2A6RDT2_9CHLR</name>
<evidence type="ECO:0000256" key="3">
    <source>
        <dbReference type="ARBA" id="ARBA00022692"/>
    </source>
</evidence>
<keyword evidence="3 6" id="KW-0812">Transmembrane</keyword>
<dbReference type="GO" id="GO:0016020">
    <property type="term" value="C:membrane"/>
    <property type="evidence" value="ECO:0007669"/>
    <property type="project" value="UniProtKB-SubCell"/>
</dbReference>
<protein>
    <submittedName>
        <fullName evidence="8">EamA family transporter</fullName>
    </submittedName>
</protein>
<keyword evidence="4 6" id="KW-1133">Transmembrane helix</keyword>
<proteinExistence type="inferred from homology"/>
<dbReference type="Proteomes" id="UP000220527">
    <property type="component" value="Unassembled WGS sequence"/>
</dbReference>
<dbReference type="InterPro" id="IPR000620">
    <property type="entry name" value="EamA_dom"/>
</dbReference>
<dbReference type="PANTHER" id="PTHR32322:SF2">
    <property type="entry name" value="EAMA DOMAIN-CONTAINING PROTEIN"/>
    <property type="match status" value="1"/>
</dbReference>
<dbReference type="InterPro" id="IPR037185">
    <property type="entry name" value="EmrE-like"/>
</dbReference>
<feature type="transmembrane region" description="Helical" evidence="6">
    <location>
        <begin position="180"/>
        <end position="200"/>
    </location>
</feature>
<evidence type="ECO:0000313" key="9">
    <source>
        <dbReference type="Proteomes" id="UP000220527"/>
    </source>
</evidence>
<feature type="transmembrane region" description="Helical" evidence="6">
    <location>
        <begin position="249"/>
        <end position="265"/>
    </location>
</feature>